<protein>
    <recommendedName>
        <fullName evidence="7">Phosphatidate cytidylyltransferase</fullName>
        <ecNumber evidence="6">2.7.7.41</ecNumber>
    </recommendedName>
    <alternativeName>
        <fullName evidence="20">CDP-DAG synthase</fullName>
    </alternativeName>
    <alternativeName>
        <fullName evidence="22">CDP-DG synthase</fullName>
    </alternativeName>
    <alternativeName>
        <fullName evidence="18">CDP-diacylglycerol synthase</fullName>
    </alternativeName>
    <alternativeName>
        <fullName evidence="21">CDP-diglyceride pyrophosphorylase</fullName>
    </alternativeName>
    <alternativeName>
        <fullName evidence="23">CDP-diglyceride synthase</fullName>
    </alternativeName>
    <alternativeName>
        <fullName evidence="19">CTP:phosphatidate cytidylyltransferase</fullName>
    </alternativeName>
</protein>
<keyword evidence="13" id="KW-1133">Transmembrane helix</keyword>
<evidence type="ECO:0000256" key="17">
    <source>
        <dbReference type="ARBA" id="ARBA00023264"/>
    </source>
</evidence>
<dbReference type="AlphaFoldDB" id="A0A017H4L8"/>
<dbReference type="Pfam" id="PF01148">
    <property type="entry name" value="CTP_transf_1"/>
    <property type="match status" value="1"/>
</dbReference>
<dbReference type="OrthoDB" id="9799199at2"/>
<evidence type="ECO:0000313" key="25">
    <source>
        <dbReference type="Proteomes" id="UP000031184"/>
    </source>
</evidence>
<keyword evidence="17" id="KW-1208">Phospholipid metabolism</keyword>
<keyword evidence="10 24" id="KW-0808">Transferase</keyword>
<keyword evidence="15" id="KW-0472">Membrane</keyword>
<evidence type="ECO:0000256" key="6">
    <source>
        <dbReference type="ARBA" id="ARBA00012487"/>
    </source>
</evidence>
<evidence type="ECO:0000256" key="20">
    <source>
        <dbReference type="ARBA" id="ARBA00032253"/>
    </source>
</evidence>
<keyword evidence="16" id="KW-0594">Phospholipid biosynthesis</keyword>
<reference evidence="24 25" key="1">
    <citation type="submission" date="2013-08" db="EMBL/GenBank/DDBJ databases">
        <title>An opportunistic ruminal bacterium that causes liver abscesses in cattle.</title>
        <authorList>
            <person name="Benahmed F.H."/>
            <person name="Rasmussen M."/>
            <person name="Harbottle H."/>
            <person name="Soppet D."/>
            <person name="Nagaraja T.G."/>
            <person name="Davidson M."/>
        </authorList>
    </citation>
    <scope>NUCLEOTIDE SEQUENCE [LARGE SCALE GENOMIC DNA]</scope>
    <source>
        <strain evidence="24 25">B35</strain>
    </source>
</reference>
<dbReference type="Proteomes" id="UP000031184">
    <property type="component" value="Unassembled WGS sequence"/>
</dbReference>
<evidence type="ECO:0000256" key="23">
    <source>
        <dbReference type="ARBA" id="ARBA00033406"/>
    </source>
</evidence>
<evidence type="ECO:0000256" key="7">
    <source>
        <dbReference type="ARBA" id="ARBA00019373"/>
    </source>
</evidence>
<evidence type="ECO:0000256" key="1">
    <source>
        <dbReference type="ARBA" id="ARBA00001698"/>
    </source>
</evidence>
<evidence type="ECO:0000256" key="21">
    <source>
        <dbReference type="ARBA" id="ARBA00032396"/>
    </source>
</evidence>
<evidence type="ECO:0000256" key="14">
    <source>
        <dbReference type="ARBA" id="ARBA00023098"/>
    </source>
</evidence>
<evidence type="ECO:0000313" key="24">
    <source>
        <dbReference type="EMBL" id="KID50061.1"/>
    </source>
</evidence>
<comment type="subcellular location">
    <subcellularLocation>
        <location evidence="2">Cell membrane</location>
        <topology evidence="2">Multi-pass membrane protein</topology>
    </subcellularLocation>
</comment>
<organism evidence="24 25">
    <name type="scientific">Fusobacterium necrophorum subsp. funduliforme B35</name>
    <dbReference type="NCBI Taxonomy" id="1226633"/>
    <lineage>
        <taxon>Bacteria</taxon>
        <taxon>Fusobacteriati</taxon>
        <taxon>Fusobacteriota</taxon>
        <taxon>Fusobacteriia</taxon>
        <taxon>Fusobacteriales</taxon>
        <taxon>Fusobacteriaceae</taxon>
        <taxon>Fusobacterium</taxon>
    </lineage>
</organism>
<evidence type="ECO:0000256" key="11">
    <source>
        <dbReference type="ARBA" id="ARBA00022692"/>
    </source>
</evidence>
<evidence type="ECO:0000256" key="8">
    <source>
        <dbReference type="ARBA" id="ARBA00022475"/>
    </source>
</evidence>
<evidence type="ECO:0000256" key="15">
    <source>
        <dbReference type="ARBA" id="ARBA00023136"/>
    </source>
</evidence>
<keyword evidence="11" id="KW-0812">Transmembrane</keyword>
<evidence type="ECO:0000256" key="19">
    <source>
        <dbReference type="ARBA" id="ARBA00031825"/>
    </source>
</evidence>
<evidence type="ECO:0000256" key="22">
    <source>
        <dbReference type="ARBA" id="ARBA00032743"/>
    </source>
</evidence>
<keyword evidence="9" id="KW-0444">Lipid biosynthesis</keyword>
<evidence type="ECO:0000256" key="16">
    <source>
        <dbReference type="ARBA" id="ARBA00023209"/>
    </source>
</evidence>
<dbReference type="PANTHER" id="PTHR46382">
    <property type="entry name" value="PHOSPHATIDATE CYTIDYLYLTRANSFERASE"/>
    <property type="match status" value="1"/>
</dbReference>
<accession>A0A017H4L8</accession>
<evidence type="ECO:0000256" key="5">
    <source>
        <dbReference type="ARBA" id="ARBA00010185"/>
    </source>
</evidence>
<dbReference type="GeneID" id="75076685"/>
<evidence type="ECO:0000256" key="9">
    <source>
        <dbReference type="ARBA" id="ARBA00022516"/>
    </source>
</evidence>
<comment type="caution">
    <text evidence="24">The sequence shown here is derived from an EMBL/GenBank/DDBJ whole genome shotgun (WGS) entry which is preliminary data.</text>
</comment>
<comment type="catalytic activity">
    <reaction evidence="1">
        <text>a 1,2-diacyl-sn-glycero-3-phosphate + CTP + H(+) = a CDP-1,2-diacyl-sn-glycerol + diphosphate</text>
        <dbReference type="Rhea" id="RHEA:16229"/>
        <dbReference type="ChEBI" id="CHEBI:15378"/>
        <dbReference type="ChEBI" id="CHEBI:33019"/>
        <dbReference type="ChEBI" id="CHEBI:37563"/>
        <dbReference type="ChEBI" id="CHEBI:58332"/>
        <dbReference type="ChEBI" id="CHEBI:58608"/>
        <dbReference type="EC" id="2.7.7.41"/>
    </reaction>
</comment>
<evidence type="ECO:0000256" key="10">
    <source>
        <dbReference type="ARBA" id="ARBA00022679"/>
    </source>
</evidence>
<evidence type="ECO:0000256" key="13">
    <source>
        <dbReference type="ARBA" id="ARBA00022989"/>
    </source>
</evidence>
<comment type="similarity">
    <text evidence="5">Belongs to the CDS family.</text>
</comment>
<evidence type="ECO:0000256" key="3">
    <source>
        <dbReference type="ARBA" id="ARBA00005119"/>
    </source>
</evidence>
<sequence length="274" mass="30727">MKSRIIVALIGIPILIFVILFGGLPLLIFTNFVVGIGTWEFYRMIEHSGKKVHKYVGMLGSLALPNYIFWTQGQRVEGEIAILVFALVLMFVERVFTNRIEHASTEIGNTLLGMVYVSYFFSHILKWSFWENGGQLILLLQIMVWSCDSFAYFIGISIGRKIFKRGFTEISPKKSVEGSLGGILCTMVAAYLLLKYFTLFLAQTEEELLIFSLILGMGVSLAAQIGDLVESLFKRECGIKDSGKILAGHGGILDRFDSMIFVLPIMYYIMGAVL</sequence>
<dbReference type="PANTHER" id="PTHR46382:SF1">
    <property type="entry name" value="PHOSPHATIDATE CYTIDYLYLTRANSFERASE"/>
    <property type="match status" value="1"/>
</dbReference>
<name>A0A017H4L8_9FUSO</name>
<gene>
    <name evidence="24" type="ORF">C095_01260</name>
</gene>
<evidence type="ECO:0000256" key="12">
    <source>
        <dbReference type="ARBA" id="ARBA00022695"/>
    </source>
</evidence>
<comment type="pathway">
    <text evidence="3">Phospholipid metabolism; CDP-diacylglycerol biosynthesis; CDP-diacylglycerol from sn-glycerol 3-phosphate: step 3/3.</text>
</comment>
<dbReference type="GO" id="GO:0005886">
    <property type="term" value="C:plasma membrane"/>
    <property type="evidence" value="ECO:0007669"/>
    <property type="project" value="UniProtKB-SubCell"/>
</dbReference>
<evidence type="ECO:0000256" key="4">
    <source>
        <dbReference type="ARBA" id="ARBA00005189"/>
    </source>
</evidence>
<keyword evidence="8" id="KW-1003">Cell membrane</keyword>
<dbReference type="EC" id="2.7.7.41" evidence="6"/>
<proteinExistence type="inferred from homology"/>
<evidence type="ECO:0000256" key="18">
    <source>
        <dbReference type="ARBA" id="ARBA00029893"/>
    </source>
</evidence>
<dbReference type="GO" id="GO:0016024">
    <property type="term" value="P:CDP-diacylglycerol biosynthetic process"/>
    <property type="evidence" value="ECO:0007669"/>
    <property type="project" value="TreeGrafter"/>
</dbReference>
<keyword evidence="12 24" id="KW-0548">Nucleotidyltransferase</keyword>
<dbReference type="EMBL" id="AUZI01000008">
    <property type="protein sequence ID" value="KID50061.1"/>
    <property type="molecule type" value="Genomic_DNA"/>
</dbReference>
<dbReference type="RefSeq" id="WP_005957586.1">
    <property type="nucleotide sequence ID" value="NZ_AOJP01000008.1"/>
</dbReference>
<keyword evidence="14" id="KW-0443">Lipid metabolism</keyword>
<evidence type="ECO:0000256" key="2">
    <source>
        <dbReference type="ARBA" id="ARBA00004651"/>
    </source>
</evidence>
<comment type="pathway">
    <text evidence="4">Lipid metabolism.</text>
</comment>
<dbReference type="PATRIC" id="fig|1226633.4.peg.248"/>
<dbReference type="GO" id="GO:0004605">
    <property type="term" value="F:phosphatidate cytidylyltransferase activity"/>
    <property type="evidence" value="ECO:0007669"/>
    <property type="project" value="UniProtKB-EC"/>
</dbReference>